<gene>
    <name evidence="2" type="ORF">A3F86_03230</name>
</gene>
<accession>A0A1F4RK99</accession>
<sequence>MAWLTLAAKGIVFLGYKVYPTHRLVLRRNIKRARKRIKKYLEMLNSRLVDWLKITRSIRSWIGYAIHADSFNLRRRLLAELDLLYEG</sequence>
<evidence type="ECO:0000256" key="1">
    <source>
        <dbReference type="SAM" id="Phobius"/>
    </source>
</evidence>
<keyword evidence="1" id="KW-0472">Membrane</keyword>
<feature type="transmembrane region" description="Helical" evidence="1">
    <location>
        <begin position="6"/>
        <end position="26"/>
    </location>
</feature>
<dbReference type="AlphaFoldDB" id="A0A1F4RK99"/>
<reference evidence="2 3" key="1">
    <citation type="journal article" date="2016" name="Nat. Commun.">
        <title>Thousands of microbial genomes shed light on interconnected biogeochemical processes in an aquifer system.</title>
        <authorList>
            <person name="Anantharaman K."/>
            <person name="Brown C.T."/>
            <person name="Hug L.A."/>
            <person name="Sharon I."/>
            <person name="Castelle C.J."/>
            <person name="Probst A.J."/>
            <person name="Thomas B.C."/>
            <person name="Singh A."/>
            <person name="Wilkins M.J."/>
            <person name="Karaoz U."/>
            <person name="Brodie E.L."/>
            <person name="Williams K.H."/>
            <person name="Hubbard S.S."/>
            <person name="Banfield J.F."/>
        </authorList>
    </citation>
    <scope>NUCLEOTIDE SEQUENCE [LARGE SCALE GENOMIC DNA]</scope>
</reference>
<proteinExistence type="predicted"/>
<organism evidence="2 3">
    <name type="scientific">candidate division WOR-1 bacterium RIFCSPLOWO2_12_FULL_45_9</name>
    <dbReference type="NCBI Taxonomy" id="1802568"/>
    <lineage>
        <taxon>Bacteria</taxon>
        <taxon>Bacillati</taxon>
        <taxon>Saganbacteria</taxon>
    </lineage>
</organism>
<keyword evidence="1" id="KW-1133">Transmembrane helix</keyword>
<name>A0A1F4RK99_UNCSA</name>
<evidence type="ECO:0008006" key="4">
    <source>
        <dbReference type="Google" id="ProtNLM"/>
    </source>
</evidence>
<comment type="caution">
    <text evidence="2">The sequence shown here is derived from an EMBL/GenBank/DDBJ whole genome shotgun (WGS) entry which is preliminary data.</text>
</comment>
<keyword evidence="1" id="KW-0812">Transmembrane</keyword>
<dbReference type="STRING" id="1802568.A3F86_03230"/>
<dbReference type="EMBL" id="METQ01000066">
    <property type="protein sequence ID" value="OGC07913.1"/>
    <property type="molecule type" value="Genomic_DNA"/>
</dbReference>
<protein>
    <recommendedName>
        <fullName evidence="4">Group II intron maturase-specific domain-containing protein</fullName>
    </recommendedName>
</protein>
<evidence type="ECO:0000313" key="3">
    <source>
        <dbReference type="Proteomes" id="UP000179095"/>
    </source>
</evidence>
<evidence type="ECO:0000313" key="2">
    <source>
        <dbReference type="EMBL" id="OGC07913.1"/>
    </source>
</evidence>
<dbReference type="Proteomes" id="UP000179095">
    <property type="component" value="Unassembled WGS sequence"/>
</dbReference>